<proteinExistence type="predicted"/>
<organism evidence="1 2">
    <name type="scientific">Cirrhinus mrigala</name>
    <name type="common">Mrigala</name>
    <dbReference type="NCBI Taxonomy" id="683832"/>
    <lineage>
        <taxon>Eukaryota</taxon>
        <taxon>Metazoa</taxon>
        <taxon>Chordata</taxon>
        <taxon>Craniata</taxon>
        <taxon>Vertebrata</taxon>
        <taxon>Euteleostomi</taxon>
        <taxon>Actinopterygii</taxon>
        <taxon>Neopterygii</taxon>
        <taxon>Teleostei</taxon>
        <taxon>Ostariophysi</taxon>
        <taxon>Cypriniformes</taxon>
        <taxon>Cyprinidae</taxon>
        <taxon>Labeoninae</taxon>
        <taxon>Labeonini</taxon>
        <taxon>Cirrhinus</taxon>
    </lineage>
</organism>
<gene>
    <name evidence="1" type="ORF">M9458_040594</name>
</gene>
<dbReference type="AlphaFoldDB" id="A0ABD0NV60"/>
<feature type="non-terminal residue" evidence="1">
    <location>
        <position position="87"/>
    </location>
</feature>
<name>A0ABD0NV60_CIRMR</name>
<keyword evidence="2" id="KW-1185">Reference proteome</keyword>
<accession>A0ABD0NV60</accession>
<protein>
    <submittedName>
        <fullName evidence="1">Uncharacterized protein</fullName>
    </submittedName>
</protein>
<feature type="non-terminal residue" evidence="1">
    <location>
        <position position="1"/>
    </location>
</feature>
<sequence length="87" mass="9645">AVRLAAELLSALAGRSQYNGHVVQALSTLHMLQQRLQSPKAPVVGDDTDHEDSLMAEIEEEVAPPPRTSHQEVWALFESIWNNVCQI</sequence>
<comment type="caution">
    <text evidence="1">The sequence shown here is derived from an EMBL/GenBank/DDBJ whole genome shotgun (WGS) entry which is preliminary data.</text>
</comment>
<dbReference type="EMBL" id="JAMKFB020000020">
    <property type="protein sequence ID" value="KAL0164841.1"/>
    <property type="molecule type" value="Genomic_DNA"/>
</dbReference>
<evidence type="ECO:0000313" key="2">
    <source>
        <dbReference type="Proteomes" id="UP001529510"/>
    </source>
</evidence>
<dbReference type="Proteomes" id="UP001529510">
    <property type="component" value="Unassembled WGS sequence"/>
</dbReference>
<reference evidence="1 2" key="1">
    <citation type="submission" date="2024-05" db="EMBL/GenBank/DDBJ databases">
        <title>Genome sequencing and assembly of Indian major carp, Cirrhinus mrigala (Hamilton, 1822).</title>
        <authorList>
            <person name="Mohindra V."/>
            <person name="Chowdhury L.M."/>
            <person name="Lal K."/>
            <person name="Jena J.K."/>
        </authorList>
    </citation>
    <scope>NUCLEOTIDE SEQUENCE [LARGE SCALE GENOMIC DNA]</scope>
    <source>
        <strain evidence="1">CM1030</strain>
        <tissue evidence="1">Blood</tissue>
    </source>
</reference>
<evidence type="ECO:0000313" key="1">
    <source>
        <dbReference type="EMBL" id="KAL0164841.1"/>
    </source>
</evidence>